<gene>
    <name evidence="1" type="ORF">C8D84_11028</name>
</gene>
<organism evidence="1 2">
    <name type="scientific">Psychrobacter immobilis</name>
    <dbReference type="NCBI Taxonomy" id="498"/>
    <lineage>
        <taxon>Bacteria</taxon>
        <taxon>Pseudomonadati</taxon>
        <taxon>Pseudomonadota</taxon>
        <taxon>Gammaproteobacteria</taxon>
        <taxon>Moraxellales</taxon>
        <taxon>Moraxellaceae</taxon>
        <taxon>Psychrobacter</taxon>
    </lineage>
</organism>
<protein>
    <submittedName>
        <fullName evidence="1">Uncharacterized protein</fullName>
    </submittedName>
</protein>
<name>A0A2V1ZWR3_PSYIM</name>
<dbReference type="AlphaFoldDB" id="A0A2V1ZWR3"/>
<dbReference type="Proteomes" id="UP000245655">
    <property type="component" value="Unassembled WGS sequence"/>
</dbReference>
<keyword evidence="2" id="KW-1185">Reference proteome</keyword>
<evidence type="ECO:0000313" key="2">
    <source>
        <dbReference type="Proteomes" id="UP000245655"/>
    </source>
</evidence>
<sequence length="501" mass="58449">MLKTMNANTLNDVFYSSNNKEELVHNLIELTTDIDSPLSKIFAASLNKTSALLPFFISINEYLFTLNSKTVSQSFYNTLKDYITLDVLDIYFDYQLIDADKDDNFFINLAEGSNNFNEPRIVSTSFSTVQKTSESGQLNLFDDVIRPFNLLADGVAKHFNEDNGLDEETRASEVESKNELLNELIVINIPADEKQSENSKNTFNLSEGIKNIIDIESIDEVSGFENIEDLESYDDFIPSETDEDEINFDEEDYSALDDYVYDFEDEELDNFVDLGIEDNTVSREKRAQQKAVEFIMLSEWSSKKYLGLISDIFYRYGWSATKTALERLLEFDLSPTELELLFEIKIFWEENDHYWIAFERGCSSYSYSQHVMSWNSALKIVRAFDSYPCIEEIVDVIDRLYEVWMSKKILQRKYWRFIGFVWLWAFEIKGFLPASDSYVFENNDFTPEAWLDNADLFEVQLICDKERLGLPAPQVGDPYWYWTERRIQLSNQELNAETTKE</sequence>
<evidence type="ECO:0000313" key="1">
    <source>
        <dbReference type="EMBL" id="PWK10119.1"/>
    </source>
</evidence>
<comment type="caution">
    <text evidence="1">The sequence shown here is derived from an EMBL/GenBank/DDBJ whole genome shotgun (WGS) entry which is preliminary data.</text>
</comment>
<accession>A0A2V1ZWR3</accession>
<reference evidence="1 2" key="1">
    <citation type="submission" date="2018-05" db="EMBL/GenBank/DDBJ databases">
        <title>Genomic Encyclopedia of Type Strains, Phase IV (KMG-IV): sequencing the most valuable type-strain genomes for metagenomic binning, comparative biology and taxonomic classification.</title>
        <authorList>
            <person name="Goeker M."/>
        </authorList>
    </citation>
    <scope>NUCLEOTIDE SEQUENCE [LARGE SCALE GENOMIC DNA]</scope>
    <source>
        <strain evidence="1 2">DSM 7229</strain>
    </source>
</reference>
<proteinExistence type="predicted"/>
<dbReference type="EMBL" id="QGGM01000010">
    <property type="protein sequence ID" value="PWK10119.1"/>
    <property type="molecule type" value="Genomic_DNA"/>
</dbReference>